<dbReference type="KEGG" id="vbr:A6E01_07970"/>
<protein>
    <submittedName>
        <fullName evidence="1">Uncharacterized protein</fullName>
    </submittedName>
</protein>
<dbReference type="SUPFAM" id="SSF55620">
    <property type="entry name" value="Tetrahydrobiopterin biosynthesis enzymes-like"/>
    <property type="match status" value="1"/>
</dbReference>
<evidence type="ECO:0000313" key="1">
    <source>
        <dbReference type="EMBL" id="ANO33148.1"/>
    </source>
</evidence>
<organism evidence="1 2">
    <name type="scientific">Vibrio breoganii</name>
    <dbReference type="NCBI Taxonomy" id="553239"/>
    <lineage>
        <taxon>Bacteria</taxon>
        <taxon>Pseudomonadati</taxon>
        <taxon>Pseudomonadota</taxon>
        <taxon>Gammaproteobacteria</taxon>
        <taxon>Vibrionales</taxon>
        <taxon>Vibrionaceae</taxon>
        <taxon>Vibrio</taxon>
    </lineage>
</organism>
<dbReference type="EMBL" id="CP016177">
    <property type="protein sequence ID" value="ANO33148.1"/>
    <property type="molecule type" value="Genomic_DNA"/>
</dbReference>
<name>A0AAN0XV09_9VIBR</name>
<accession>A0AAN0XV09</accession>
<reference evidence="1 2" key="1">
    <citation type="submission" date="2016-06" db="EMBL/GenBank/DDBJ databases">
        <title>Adaptive Radiation by Waves of Gene Transfer Leads to Fine-Scale Resource Partitioning in Marine Microbes.</title>
        <authorList>
            <person name="Hehemann J.-H."/>
            <person name="Arevalo P."/>
            <person name="Datta M.S."/>
            <person name="Yu X."/>
            <person name="Corzett C."/>
            <person name="Henschel A."/>
            <person name="Preheim S.P."/>
            <person name="Timberlake S."/>
            <person name="Alm E.J."/>
            <person name="Polz M.F."/>
        </authorList>
    </citation>
    <scope>NUCLEOTIDE SEQUENCE [LARGE SCALE GENOMIC DNA]</scope>
    <source>
        <strain evidence="1 2">FF50</strain>
    </source>
</reference>
<evidence type="ECO:0000313" key="2">
    <source>
        <dbReference type="Proteomes" id="UP000092018"/>
    </source>
</evidence>
<dbReference type="AlphaFoldDB" id="A0AAN0XV09"/>
<gene>
    <name evidence="1" type="ORF">A6E01_07970</name>
</gene>
<sequence>MNGERDRYREAEFASRWEDIYLGSQEDQVPVAELSLSTRSDEISDQSHYAFKYNAPQGEFELAIPKVETEVLQSDTTIELLVNFFADEVNKDLSTAQTLKVVAYEGVGKGAVAFR</sequence>
<proteinExistence type="predicted"/>
<dbReference type="Proteomes" id="UP000092018">
    <property type="component" value="Chromosome 1"/>
</dbReference>